<dbReference type="OMA" id="QWGEITP"/>
<dbReference type="Pfam" id="PF13202">
    <property type="entry name" value="EF-hand_5"/>
    <property type="match status" value="2"/>
</dbReference>
<feature type="domain" description="EF-hand" evidence="2">
    <location>
        <begin position="153"/>
        <end position="188"/>
    </location>
</feature>
<proteinExistence type="predicted"/>
<evidence type="ECO:0000259" key="2">
    <source>
        <dbReference type="PROSITE" id="PS50222"/>
    </source>
</evidence>
<dbReference type="EMBL" id="DF237625">
    <property type="protein sequence ID" value="GAQ90704.1"/>
    <property type="molecule type" value="Genomic_DNA"/>
</dbReference>
<name>A0A1Y1IIT5_KLENI</name>
<gene>
    <name evidence="3" type="ORF">KFL_006760030</name>
</gene>
<dbReference type="OrthoDB" id="26525at2759"/>
<dbReference type="Gene3D" id="1.10.238.10">
    <property type="entry name" value="EF-hand"/>
    <property type="match status" value="1"/>
</dbReference>
<keyword evidence="1" id="KW-0106">Calcium</keyword>
<sequence length="215" mass="24315">MAPQTVTPNTSNPYNFPVYPAEVYLTNEFWLKKMSYFLDYIDIDQNGQLSQNDKDLWVTRTIAEISKPLSPEEVQAFKTGVDHAWEWYGLMPDGPPITKKESIKHMAEVTLQPGCVEHIKTISDRWFNLLDEDQDGVVSWKEFLKMQKGVGRDLSADAKVCFEAIDEDGNGAISKDEWGAAARGFFIGIDPKSPSRLFWCDFDKVEASVEVPALA</sequence>
<dbReference type="SMART" id="SM00054">
    <property type="entry name" value="EFh"/>
    <property type="match status" value="2"/>
</dbReference>
<accession>A0A1Y1IIT5</accession>
<dbReference type="InterPro" id="IPR011992">
    <property type="entry name" value="EF-hand-dom_pair"/>
</dbReference>
<dbReference type="Proteomes" id="UP000054558">
    <property type="component" value="Unassembled WGS sequence"/>
</dbReference>
<protein>
    <recommendedName>
        <fullName evidence="2">EF-hand domain-containing protein</fullName>
    </recommendedName>
</protein>
<dbReference type="SUPFAM" id="SSF47473">
    <property type="entry name" value="EF-hand"/>
    <property type="match status" value="1"/>
</dbReference>
<dbReference type="STRING" id="105231.A0A1Y1IIT5"/>
<dbReference type="InterPro" id="IPR002048">
    <property type="entry name" value="EF_hand_dom"/>
</dbReference>
<dbReference type="InterPro" id="IPR018247">
    <property type="entry name" value="EF_Hand_1_Ca_BS"/>
</dbReference>
<dbReference type="PROSITE" id="PS00018">
    <property type="entry name" value="EF_HAND_1"/>
    <property type="match status" value="1"/>
</dbReference>
<dbReference type="PROSITE" id="PS50222">
    <property type="entry name" value="EF_HAND_2"/>
    <property type="match status" value="2"/>
</dbReference>
<keyword evidence="4" id="KW-1185">Reference proteome</keyword>
<reference evidence="3 4" key="1">
    <citation type="journal article" date="2014" name="Nat. Commun.">
        <title>Klebsormidium flaccidum genome reveals primary factors for plant terrestrial adaptation.</title>
        <authorList>
            <person name="Hori K."/>
            <person name="Maruyama F."/>
            <person name="Fujisawa T."/>
            <person name="Togashi T."/>
            <person name="Yamamoto N."/>
            <person name="Seo M."/>
            <person name="Sato S."/>
            <person name="Yamada T."/>
            <person name="Mori H."/>
            <person name="Tajima N."/>
            <person name="Moriyama T."/>
            <person name="Ikeuchi M."/>
            <person name="Watanabe M."/>
            <person name="Wada H."/>
            <person name="Kobayashi K."/>
            <person name="Saito M."/>
            <person name="Masuda T."/>
            <person name="Sasaki-Sekimoto Y."/>
            <person name="Mashiguchi K."/>
            <person name="Awai K."/>
            <person name="Shimojima M."/>
            <person name="Masuda S."/>
            <person name="Iwai M."/>
            <person name="Nobusawa T."/>
            <person name="Narise T."/>
            <person name="Kondo S."/>
            <person name="Saito H."/>
            <person name="Sato R."/>
            <person name="Murakawa M."/>
            <person name="Ihara Y."/>
            <person name="Oshima-Yamada Y."/>
            <person name="Ohtaka K."/>
            <person name="Satoh M."/>
            <person name="Sonobe K."/>
            <person name="Ishii M."/>
            <person name="Ohtani R."/>
            <person name="Kanamori-Sato M."/>
            <person name="Honoki R."/>
            <person name="Miyazaki D."/>
            <person name="Mochizuki H."/>
            <person name="Umetsu J."/>
            <person name="Higashi K."/>
            <person name="Shibata D."/>
            <person name="Kamiya Y."/>
            <person name="Sato N."/>
            <person name="Nakamura Y."/>
            <person name="Tabata S."/>
            <person name="Ida S."/>
            <person name="Kurokawa K."/>
            <person name="Ohta H."/>
        </authorList>
    </citation>
    <scope>NUCLEOTIDE SEQUENCE [LARGE SCALE GENOMIC DNA]</scope>
    <source>
        <strain evidence="3 4">NIES-2285</strain>
    </source>
</reference>
<evidence type="ECO:0000313" key="4">
    <source>
        <dbReference type="Proteomes" id="UP000054558"/>
    </source>
</evidence>
<feature type="domain" description="EF-hand" evidence="2">
    <location>
        <begin position="118"/>
        <end position="152"/>
    </location>
</feature>
<dbReference type="AlphaFoldDB" id="A0A1Y1IIT5"/>
<dbReference type="GO" id="GO:0005509">
    <property type="term" value="F:calcium ion binding"/>
    <property type="evidence" value="ECO:0007669"/>
    <property type="project" value="InterPro"/>
</dbReference>
<organism evidence="3 4">
    <name type="scientific">Klebsormidium nitens</name>
    <name type="common">Green alga</name>
    <name type="synonym">Ulothrix nitens</name>
    <dbReference type="NCBI Taxonomy" id="105231"/>
    <lineage>
        <taxon>Eukaryota</taxon>
        <taxon>Viridiplantae</taxon>
        <taxon>Streptophyta</taxon>
        <taxon>Klebsormidiophyceae</taxon>
        <taxon>Klebsormidiales</taxon>
        <taxon>Klebsormidiaceae</taxon>
        <taxon>Klebsormidium</taxon>
    </lineage>
</organism>
<evidence type="ECO:0000313" key="3">
    <source>
        <dbReference type="EMBL" id="GAQ90704.1"/>
    </source>
</evidence>
<evidence type="ECO:0000256" key="1">
    <source>
        <dbReference type="ARBA" id="ARBA00022837"/>
    </source>
</evidence>